<evidence type="ECO:0000313" key="9">
    <source>
        <dbReference type="Proteomes" id="UP001652442"/>
    </source>
</evidence>
<keyword evidence="5" id="KW-0804">Transcription</keyword>
<dbReference type="Gene3D" id="1.10.8.60">
    <property type="match status" value="1"/>
</dbReference>
<dbReference type="PROSITE" id="PS00675">
    <property type="entry name" value="SIGMA54_INTERACT_1"/>
    <property type="match status" value="1"/>
</dbReference>
<dbReference type="Pfam" id="PF25601">
    <property type="entry name" value="AAA_lid_14"/>
    <property type="match status" value="1"/>
</dbReference>
<reference evidence="8 9" key="1">
    <citation type="journal article" date="2021" name="ISME Commun">
        <title>Automated analysis of genomic sequences facilitates high-throughput and comprehensive description of bacteria.</title>
        <authorList>
            <person name="Hitch T.C.A."/>
        </authorList>
    </citation>
    <scope>NUCLEOTIDE SEQUENCE [LARGE SCALE GENOMIC DNA]</scope>
    <source>
        <strain evidence="8 9">Sanger_109</strain>
    </source>
</reference>
<keyword evidence="1" id="KW-0547">Nucleotide-binding</keyword>
<dbReference type="InterPro" id="IPR027417">
    <property type="entry name" value="P-loop_NTPase"/>
</dbReference>
<feature type="domain" description="Sigma-54 factor interaction" evidence="6">
    <location>
        <begin position="200"/>
        <end position="429"/>
    </location>
</feature>
<dbReference type="PROSITE" id="PS00676">
    <property type="entry name" value="SIGMA54_INTERACT_2"/>
    <property type="match status" value="1"/>
</dbReference>
<keyword evidence="9" id="KW-1185">Reference proteome</keyword>
<dbReference type="Gene3D" id="3.30.450.20">
    <property type="entry name" value="PAS domain"/>
    <property type="match status" value="1"/>
</dbReference>
<evidence type="ECO:0000259" key="6">
    <source>
        <dbReference type="PROSITE" id="PS50045"/>
    </source>
</evidence>
<evidence type="ECO:0000256" key="5">
    <source>
        <dbReference type="ARBA" id="ARBA00023163"/>
    </source>
</evidence>
<dbReference type="SUPFAM" id="SSF55785">
    <property type="entry name" value="PYP-like sensor domain (PAS domain)"/>
    <property type="match status" value="1"/>
</dbReference>
<dbReference type="SUPFAM" id="SSF52540">
    <property type="entry name" value="P-loop containing nucleoside triphosphate hydrolases"/>
    <property type="match status" value="1"/>
</dbReference>
<organism evidence="8 9">
    <name type="scientific">Brotonthovivens ammoniilytica</name>
    <dbReference type="NCBI Taxonomy" id="2981725"/>
    <lineage>
        <taxon>Bacteria</taxon>
        <taxon>Bacillati</taxon>
        <taxon>Bacillota</taxon>
        <taxon>Clostridia</taxon>
        <taxon>Lachnospirales</taxon>
        <taxon>Lachnospiraceae</taxon>
        <taxon>Brotonthovivens</taxon>
    </lineage>
</organism>
<dbReference type="InterPro" id="IPR025943">
    <property type="entry name" value="Sigma_54_int_dom_ATP-bd_2"/>
</dbReference>
<dbReference type="SMART" id="SM00091">
    <property type="entry name" value="PAS"/>
    <property type="match status" value="1"/>
</dbReference>
<dbReference type="Pfam" id="PF00158">
    <property type="entry name" value="Sigma54_activat"/>
    <property type="match status" value="1"/>
</dbReference>
<evidence type="ECO:0000313" key="8">
    <source>
        <dbReference type="EMBL" id="MCU6761062.1"/>
    </source>
</evidence>
<keyword evidence="3" id="KW-0805">Transcription regulation</keyword>
<evidence type="ECO:0000259" key="7">
    <source>
        <dbReference type="PROSITE" id="PS50112"/>
    </source>
</evidence>
<protein>
    <submittedName>
        <fullName evidence="8">Sigma 54-interacting transcriptional regulator</fullName>
    </submittedName>
</protein>
<dbReference type="Pfam" id="PF00989">
    <property type="entry name" value="PAS"/>
    <property type="match status" value="1"/>
</dbReference>
<sequence>MTDRQIMLNAEQQTNELINLLSVDRPVNRMDIRQKLVEIRNHIHKVTTSAIDYQVIVDNLDDNILITDADERVLYINPAYEQHTGIPKEEIIGQTVTEILKTKKYFTVATVPDVIKRKEKVMKLSNMSAKKNPGIVIGVPIFDPQNNLQYVVASNRGLSTFVNLRENFDHFVHSLNDLQQDTDAVQIYESSSSVPQEHTMIGNGVEMQKIHHFIKNVGMTDATVLITGESGTGKELIADAIYKNSRRSQKPFIKINCSSIPASLLESELFGYEKGAFSGASAQGKKGLFEAANTGTLLLDEIGDMPMDLQAKLLRAIQSSEITRVGGTAPIKLNIRLIASTNCNLKEKIANGTFRSDLYYRLHVIPISVPPLRDRKEDIPLLCRHYLNIFSEKYNRPVSLSEENLDTLTNYSWPGNIRELRNIMEYLAVCCADSPQIENSFLYSIFDMETDNAYLELNQNMTLNEAVSTYEKEFLKNTIKDVKNLKEASQILNVDISTVSRKLKQYGLSIKH</sequence>
<dbReference type="RefSeq" id="WP_158423916.1">
    <property type="nucleotide sequence ID" value="NZ_JAOQJQ010000001.1"/>
</dbReference>
<evidence type="ECO:0000256" key="3">
    <source>
        <dbReference type="ARBA" id="ARBA00023015"/>
    </source>
</evidence>
<proteinExistence type="predicted"/>
<dbReference type="PROSITE" id="PS50045">
    <property type="entry name" value="SIGMA54_INTERACT_4"/>
    <property type="match status" value="1"/>
</dbReference>
<keyword evidence="2" id="KW-0067">ATP-binding</keyword>
<accession>A0ABT2TFV7</accession>
<dbReference type="SMART" id="SM00382">
    <property type="entry name" value="AAA"/>
    <property type="match status" value="1"/>
</dbReference>
<dbReference type="CDD" id="cd00130">
    <property type="entry name" value="PAS"/>
    <property type="match status" value="1"/>
</dbReference>
<name>A0ABT2TFV7_9FIRM</name>
<dbReference type="NCBIfam" id="TIGR00229">
    <property type="entry name" value="sensory_box"/>
    <property type="match status" value="1"/>
</dbReference>
<dbReference type="PANTHER" id="PTHR32071">
    <property type="entry name" value="TRANSCRIPTIONAL REGULATORY PROTEIN"/>
    <property type="match status" value="1"/>
</dbReference>
<gene>
    <name evidence="8" type="ORF">OCV88_01770</name>
</gene>
<dbReference type="InterPro" id="IPR013767">
    <property type="entry name" value="PAS_fold"/>
</dbReference>
<dbReference type="InterPro" id="IPR025944">
    <property type="entry name" value="Sigma_54_int_dom_CS"/>
</dbReference>
<dbReference type="InterPro" id="IPR035965">
    <property type="entry name" value="PAS-like_dom_sf"/>
</dbReference>
<dbReference type="InterPro" id="IPR002078">
    <property type="entry name" value="Sigma_54_int"/>
</dbReference>
<dbReference type="InterPro" id="IPR000014">
    <property type="entry name" value="PAS"/>
</dbReference>
<dbReference type="Gene3D" id="3.40.50.300">
    <property type="entry name" value="P-loop containing nucleotide triphosphate hydrolases"/>
    <property type="match status" value="1"/>
</dbReference>
<evidence type="ECO:0000256" key="1">
    <source>
        <dbReference type="ARBA" id="ARBA00022741"/>
    </source>
</evidence>
<comment type="caution">
    <text evidence="8">The sequence shown here is derived from an EMBL/GenBank/DDBJ whole genome shotgun (WGS) entry which is preliminary data.</text>
</comment>
<dbReference type="InterPro" id="IPR025662">
    <property type="entry name" value="Sigma_54_int_dom_ATP-bd_1"/>
</dbReference>
<dbReference type="InterPro" id="IPR003593">
    <property type="entry name" value="AAA+_ATPase"/>
</dbReference>
<dbReference type="InterPro" id="IPR009057">
    <property type="entry name" value="Homeodomain-like_sf"/>
</dbReference>
<dbReference type="SUPFAM" id="SSF46689">
    <property type="entry name" value="Homeodomain-like"/>
    <property type="match status" value="1"/>
</dbReference>
<dbReference type="InterPro" id="IPR058031">
    <property type="entry name" value="AAA_lid_NorR"/>
</dbReference>
<dbReference type="CDD" id="cd00009">
    <property type="entry name" value="AAA"/>
    <property type="match status" value="1"/>
</dbReference>
<evidence type="ECO:0000256" key="4">
    <source>
        <dbReference type="ARBA" id="ARBA00023125"/>
    </source>
</evidence>
<feature type="domain" description="PAS" evidence="7">
    <location>
        <begin position="49"/>
        <end position="100"/>
    </location>
</feature>
<evidence type="ECO:0000256" key="2">
    <source>
        <dbReference type="ARBA" id="ARBA00022840"/>
    </source>
</evidence>
<dbReference type="Gene3D" id="1.10.10.60">
    <property type="entry name" value="Homeodomain-like"/>
    <property type="match status" value="1"/>
</dbReference>
<keyword evidence="4" id="KW-0238">DNA-binding</keyword>
<dbReference type="PROSITE" id="PS50112">
    <property type="entry name" value="PAS"/>
    <property type="match status" value="1"/>
</dbReference>
<dbReference type="PROSITE" id="PS00688">
    <property type="entry name" value="SIGMA54_INTERACT_3"/>
    <property type="match status" value="1"/>
</dbReference>
<dbReference type="EMBL" id="JAOQJQ010000001">
    <property type="protein sequence ID" value="MCU6761062.1"/>
    <property type="molecule type" value="Genomic_DNA"/>
</dbReference>
<dbReference type="Proteomes" id="UP001652442">
    <property type="component" value="Unassembled WGS sequence"/>
</dbReference>